<dbReference type="GO" id="GO:0004197">
    <property type="term" value="F:cysteine-type endopeptidase activity"/>
    <property type="evidence" value="ECO:0007669"/>
    <property type="project" value="InterPro"/>
</dbReference>
<comment type="similarity">
    <text evidence="1 2">Belongs to the peptidase C14A family.</text>
</comment>
<dbReference type="PANTHER" id="PTHR47901">
    <property type="entry name" value="CASPASE RECRUITMENT DOMAIN-CONTAINING PROTEIN 18"/>
    <property type="match status" value="1"/>
</dbReference>
<reference evidence="5" key="4">
    <citation type="submission" date="2025-09" db="UniProtKB">
        <authorList>
            <consortium name="Ensembl"/>
        </authorList>
    </citation>
    <scope>IDENTIFICATION</scope>
</reference>
<protein>
    <recommendedName>
        <fullName evidence="7">Caspase family p20 domain-containing protein</fullName>
    </recommendedName>
</protein>
<dbReference type="AlphaFoldDB" id="A0A3B1IV44"/>
<reference evidence="5" key="3">
    <citation type="submission" date="2025-08" db="UniProtKB">
        <authorList>
            <consortium name="Ensembl"/>
        </authorList>
    </citation>
    <scope>IDENTIFICATION</scope>
</reference>
<sequence length="265" mass="30169">YGAHETGHKREVLIICDLKRPGAWSDLKIMSQMFQDQGFVQYVEGRPTEQVQGRLDATLQGFWRSLSYDGNVSGFVVVIMAHGSLGTISLSLESIFEKFNNRNCPAMRGKPRLFIVQACRGGVFGTIFIGGRGLKEACTKHNVCMKFNCKKYLLLLLCTESCSLPVFGRTLEAGKLAYRHPSKGCPLFIELEKAVNLHGLTMDILQLFTKVTNSLKQRQRWDCYELGITEQESSLHIVHELSRKWFLFNPDLPYIWGGFPEYNQY</sequence>
<dbReference type="Proteomes" id="UP000018467">
    <property type="component" value="Unassembled WGS sequence"/>
</dbReference>
<dbReference type="PRINTS" id="PR00376">
    <property type="entry name" value="IL1BCENZYME"/>
</dbReference>
<dbReference type="InterPro" id="IPR002398">
    <property type="entry name" value="Pept_C14"/>
</dbReference>
<dbReference type="Bgee" id="ENSAMXG00000032032">
    <property type="expression patterns" value="Expressed in embryo"/>
</dbReference>
<dbReference type="PROSITE" id="PS50207">
    <property type="entry name" value="CASPASE_P10"/>
    <property type="match status" value="1"/>
</dbReference>
<dbReference type="SUPFAM" id="SSF52129">
    <property type="entry name" value="Caspase-like"/>
    <property type="match status" value="1"/>
</dbReference>
<evidence type="ECO:0000313" key="5">
    <source>
        <dbReference type="Ensembl" id="ENSAMXP00000033571.1"/>
    </source>
</evidence>
<name>A0A3B1IV44_ASTMX</name>
<evidence type="ECO:0000256" key="1">
    <source>
        <dbReference type="ARBA" id="ARBA00010134"/>
    </source>
</evidence>
<dbReference type="GO" id="GO:0097169">
    <property type="term" value="C:AIM2 inflammasome complex"/>
    <property type="evidence" value="ECO:0007669"/>
    <property type="project" value="TreeGrafter"/>
</dbReference>
<dbReference type="GO" id="GO:0006508">
    <property type="term" value="P:proteolysis"/>
    <property type="evidence" value="ECO:0007669"/>
    <property type="project" value="InterPro"/>
</dbReference>
<dbReference type="PANTHER" id="PTHR47901:SF3">
    <property type="entry name" value="CASPASE-1"/>
    <property type="match status" value="1"/>
</dbReference>
<feature type="domain" description="Caspase family p20" evidence="4">
    <location>
        <begin position="20"/>
        <end position="123"/>
    </location>
</feature>
<dbReference type="PROSITE" id="PS50208">
    <property type="entry name" value="CASPASE_P20"/>
    <property type="match status" value="1"/>
</dbReference>
<dbReference type="Ensembl" id="ENSAMXT00000044964.1">
    <property type="protein sequence ID" value="ENSAMXP00000033571.1"/>
    <property type="gene ID" value="ENSAMXG00000032032.1"/>
</dbReference>
<dbReference type="GO" id="GO:0072557">
    <property type="term" value="C:IPAF inflammasome complex"/>
    <property type="evidence" value="ECO:0007669"/>
    <property type="project" value="TreeGrafter"/>
</dbReference>
<dbReference type="InterPro" id="IPR011600">
    <property type="entry name" value="Pept_C14_caspase"/>
</dbReference>
<dbReference type="InterPro" id="IPR001309">
    <property type="entry name" value="Pept_C14_p20"/>
</dbReference>
<reference evidence="6" key="2">
    <citation type="journal article" date="2014" name="Nat. Commun.">
        <title>The cavefish genome reveals candidate genes for eye loss.</title>
        <authorList>
            <person name="McGaugh S.E."/>
            <person name="Gross J.B."/>
            <person name="Aken B."/>
            <person name="Blin M."/>
            <person name="Borowsky R."/>
            <person name="Chalopin D."/>
            <person name="Hinaux H."/>
            <person name="Jeffery W.R."/>
            <person name="Keene A."/>
            <person name="Ma L."/>
            <person name="Minx P."/>
            <person name="Murphy D."/>
            <person name="O'Quin K.E."/>
            <person name="Retaux S."/>
            <person name="Rohner N."/>
            <person name="Searle S.M."/>
            <person name="Stahl B.A."/>
            <person name="Tabin C."/>
            <person name="Volff J.N."/>
            <person name="Yoshizawa M."/>
            <person name="Warren W.C."/>
        </authorList>
    </citation>
    <scope>NUCLEOTIDE SEQUENCE [LARGE SCALE GENOMIC DNA]</scope>
    <source>
        <strain evidence="6">female</strain>
    </source>
</reference>
<accession>A0A3B1IV44</accession>
<dbReference type="InParanoid" id="A0A3B1IV44"/>
<evidence type="ECO:0008006" key="7">
    <source>
        <dbReference type="Google" id="ProtNLM"/>
    </source>
</evidence>
<dbReference type="InterPro" id="IPR002138">
    <property type="entry name" value="Pept_C14_p10"/>
</dbReference>
<evidence type="ECO:0000256" key="2">
    <source>
        <dbReference type="RuleBase" id="RU003971"/>
    </source>
</evidence>
<dbReference type="SMART" id="SM00115">
    <property type="entry name" value="CASc"/>
    <property type="match status" value="1"/>
</dbReference>
<proteinExistence type="inferred from homology"/>
<evidence type="ECO:0000259" key="4">
    <source>
        <dbReference type="PROSITE" id="PS50208"/>
    </source>
</evidence>
<dbReference type="GO" id="GO:0050727">
    <property type="term" value="P:regulation of inflammatory response"/>
    <property type="evidence" value="ECO:0007669"/>
    <property type="project" value="TreeGrafter"/>
</dbReference>
<evidence type="ECO:0000313" key="6">
    <source>
        <dbReference type="Proteomes" id="UP000018467"/>
    </source>
</evidence>
<dbReference type="GO" id="GO:0072559">
    <property type="term" value="C:NLRP3 inflammasome complex"/>
    <property type="evidence" value="ECO:0007669"/>
    <property type="project" value="TreeGrafter"/>
</dbReference>
<dbReference type="STRING" id="7994.ENSAMXP00000033571"/>
<dbReference type="InterPro" id="IPR015917">
    <property type="entry name" value="Pept_C14A"/>
</dbReference>
<dbReference type="Gene3D" id="3.40.50.1460">
    <property type="match status" value="1"/>
</dbReference>
<keyword evidence="6" id="KW-1185">Reference proteome</keyword>
<organism evidence="5 6">
    <name type="scientific">Astyanax mexicanus</name>
    <name type="common">Blind cave fish</name>
    <name type="synonym">Astyanax fasciatus mexicanus</name>
    <dbReference type="NCBI Taxonomy" id="7994"/>
    <lineage>
        <taxon>Eukaryota</taxon>
        <taxon>Metazoa</taxon>
        <taxon>Chordata</taxon>
        <taxon>Craniata</taxon>
        <taxon>Vertebrata</taxon>
        <taxon>Euteleostomi</taxon>
        <taxon>Actinopterygii</taxon>
        <taxon>Neopterygii</taxon>
        <taxon>Teleostei</taxon>
        <taxon>Ostariophysi</taxon>
        <taxon>Characiformes</taxon>
        <taxon>Characoidei</taxon>
        <taxon>Acestrorhamphidae</taxon>
        <taxon>Acestrorhamphinae</taxon>
        <taxon>Astyanax</taxon>
    </lineage>
</organism>
<evidence type="ECO:0000259" key="3">
    <source>
        <dbReference type="PROSITE" id="PS50207"/>
    </source>
</evidence>
<dbReference type="InterPro" id="IPR029030">
    <property type="entry name" value="Caspase-like_dom_sf"/>
</dbReference>
<reference evidence="6" key="1">
    <citation type="submission" date="2013-03" db="EMBL/GenBank/DDBJ databases">
        <authorList>
            <person name="Jeffery W."/>
            <person name="Warren W."/>
            <person name="Wilson R.K."/>
        </authorList>
    </citation>
    <scope>NUCLEOTIDE SEQUENCE</scope>
    <source>
        <strain evidence="6">female</strain>
    </source>
</reference>
<dbReference type="Pfam" id="PF00656">
    <property type="entry name" value="Peptidase_C14"/>
    <property type="match status" value="1"/>
</dbReference>
<feature type="domain" description="Caspase family p10" evidence="3">
    <location>
        <begin position="174"/>
        <end position="249"/>
    </location>
</feature>